<dbReference type="Pfam" id="PF00440">
    <property type="entry name" value="TetR_N"/>
    <property type="match status" value="1"/>
</dbReference>
<comment type="caution">
    <text evidence="7">The sequence shown here is derived from an EMBL/GenBank/DDBJ whole genome shotgun (WGS) entry which is preliminary data.</text>
</comment>
<dbReference type="InterPro" id="IPR036271">
    <property type="entry name" value="Tet_transcr_reg_TetR-rel_C_sf"/>
</dbReference>
<dbReference type="STRING" id="1844.UG56_022235"/>
<accession>A0A1J4MZ24</accession>
<dbReference type="GO" id="GO:0000976">
    <property type="term" value="F:transcription cis-regulatory region binding"/>
    <property type="evidence" value="ECO:0007669"/>
    <property type="project" value="TreeGrafter"/>
</dbReference>
<feature type="region of interest" description="Disordered" evidence="5">
    <location>
        <begin position="1"/>
        <end position="20"/>
    </location>
</feature>
<dbReference type="Proteomes" id="UP000033772">
    <property type="component" value="Unassembled WGS sequence"/>
</dbReference>
<evidence type="ECO:0000256" key="2">
    <source>
        <dbReference type="ARBA" id="ARBA00023125"/>
    </source>
</evidence>
<proteinExistence type="predicted"/>
<keyword evidence="2 4" id="KW-0238">DNA-binding</keyword>
<name>A0A1J4MZ24_9ACTN</name>
<evidence type="ECO:0000256" key="5">
    <source>
        <dbReference type="SAM" id="MobiDB-lite"/>
    </source>
</evidence>
<dbReference type="SUPFAM" id="SSF48498">
    <property type="entry name" value="Tetracyclin repressor-like, C-terminal domain"/>
    <property type="match status" value="1"/>
</dbReference>
<keyword evidence="8" id="KW-1185">Reference proteome</keyword>
<feature type="DNA-binding region" description="H-T-H motif" evidence="4">
    <location>
        <begin position="43"/>
        <end position="62"/>
    </location>
</feature>
<evidence type="ECO:0000256" key="3">
    <source>
        <dbReference type="ARBA" id="ARBA00023163"/>
    </source>
</evidence>
<evidence type="ECO:0000256" key="4">
    <source>
        <dbReference type="PROSITE-ProRule" id="PRU00335"/>
    </source>
</evidence>
<dbReference type="InterPro" id="IPR009057">
    <property type="entry name" value="Homeodomain-like_sf"/>
</dbReference>
<gene>
    <name evidence="7" type="ORF">UG56_022235</name>
</gene>
<evidence type="ECO:0000313" key="8">
    <source>
        <dbReference type="Proteomes" id="UP000033772"/>
    </source>
</evidence>
<protein>
    <recommendedName>
        <fullName evidence="6">HTH tetR-type domain-containing protein</fullName>
    </recommendedName>
</protein>
<dbReference type="InterPro" id="IPR025996">
    <property type="entry name" value="MT1864/Rv1816-like_C"/>
</dbReference>
<dbReference type="GO" id="GO:0003700">
    <property type="term" value="F:DNA-binding transcription factor activity"/>
    <property type="evidence" value="ECO:0007669"/>
    <property type="project" value="TreeGrafter"/>
</dbReference>
<dbReference type="InterPro" id="IPR001647">
    <property type="entry name" value="HTH_TetR"/>
</dbReference>
<dbReference type="OrthoDB" id="3173376at2"/>
<dbReference type="SUPFAM" id="SSF46689">
    <property type="entry name" value="Homeodomain-like"/>
    <property type="match status" value="1"/>
</dbReference>
<evidence type="ECO:0000259" key="6">
    <source>
        <dbReference type="PROSITE" id="PS50977"/>
    </source>
</evidence>
<dbReference type="PANTHER" id="PTHR30055">
    <property type="entry name" value="HTH-TYPE TRANSCRIPTIONAL REGULATOR RUTR"/>
    <property type="match status" value="1"/>
</dbReference>
<keyword evidence="1" id="KW-0805">Transcription regulation</keyword>
<evidence type="ECO:0000313" key="7">
    <source>
        <dbReference type="EMBL" id="OIJ24514.1"/>
    </source>
</evidence>
<evidence type="ECO:0000256" key="1">
    <source>
        <dbReference type="ARBA" id="ARBA00023015"/>
    </source>
</evidence>
<sequence>MNSVKSSESSDEGGRPYHHGDLRNALVEAAATLAEEGGPDAVTIRAAARAVGVTPTATYRHFANQADLLDAAKHEAMDRLAATILDLLAAEKPAPHPAEAAVQRLAAAGRGYVHFALAQPGLFRTAFLRPHTGEEHPSEEISAMLADAPPYAFLTTALDDLVDAGWLAPELRPNAETAAWSTVHGLAVLFIDGPYRALGDAERDQLINVTLGMVVRGLSGGPASDSPLNAE</sequence>
<feature type="domain" description="HTH tetR-type" evidence="6">
    <location>
        <begin position="20"/>
        <end position="80"/>
    </location>
</feature>
<keyword evidence="3" id="KW-0804">Transcription</keyword>
<reference evidence="7" key="1">
    <citation type="submission" date="2016-10" db="EMBL/GenBank/DDBJ databases">
        <title>Draft Genome Sequence of Nocardioides luteus Strain BAFB, an Alkane-Degrading Bacterium Isolated from JP-7 Polluted Soil.</title>
        <authorList>
            <person name="Brown L."/>
            <person name="Ruiz O.N."/>
            <person name="Gunasekera T."/>
        </authorList>
    </citation>
    <scope>NUCLEOTIDE SEQUENCE [LARGE SCALE GENOMIC DNA]</scope>
    <source>
        <strain evidence="7">BAFB</strain>
    </source>
</reference>
<dbReference type="InterPro" id="IPR050109">
    <property type="entry name" value="HTH-type_TetR-like_transc_reg"/>
</dbReference>
<dbReference type="PROSITE" id="PS50977">
    <property type="entry name" value="HTH_TETR_2"/>
    <property type="match status" value="1"/>
</dbReference>
<dbReference type="EMBL" id="JZDQ02000037">
    <property type="protein sequence ID" value="OIJ24514.1"/>
    <property type="molecule type" value="Genomic_DNA"/>
</dbReference>
<dbReference type="AlphaFoldDB" id="A0A1J4MZ24"/>
<dbReference type="PANTHER" id="PTHR30055:SF209">
    <property type="entry name" value="POSSIBLE TRANSCRIPTIONAL REGULATORY PROTEIN (PROBABLY TETR-FAMILY)"/>
    <property type="match status" value="1"/>
</dbReference>
<dbReference type="Pfam" id="PF13305">
    <property type="entry name" value="TetR_C_33"/>
    <property type="match status" value="1"/>
</dbReference>
<organism evidence="7 8">
    <name type="scientific">Nocardioides luteus</name>
    <dbReference type="NCBI Taxonomy" id="1844"/>
    <lineage>
        <taxon>Bacteria</taxon>
        <taxon>Bacillati</taxon>
        <taxon>Actinomycetota</taxon>
        <taxon>Actinomycetes</taxon>
        <taxon>Propionibacteriales</taxon>
        <taxon>Nocardioidaceae</taxon>
        <taxon>Nocardioides</taxon>
    </lineage>
</organism>
<dbReference type="Gene3D" id="1.10.357.10">
    <property type="entry name" value="Tetracycline Repressor, domain 2"/>
    <property type="match status" value="1"/>
</dbReference>